<evidence type="ECO:0000313" key="2">
    <source>
        <dbReference type="Proteomes" id="UP000030012"/>
    </source>
</evidence>
<dbReference type="PANTHER" id="PTHR47197">
    <property type="entry name" value="PROTEIN NIRF"/>
    <property type="match status" value="1"/>
</dbReference>
<dbReference type="AlphaFoldDB" id="A0A0A0IAG5"/>
<dbReference type="EMBL" id="JENJ01000012">
    <property type="protein sequence ID" value="KGM97276.1"/>
    <property type="molecule type" value="Genomic_DNA"/>
</dbReference>
<comment type="caution">
    <text evidence="1">The sequence shown here is derived from an EMBL/GenBank/DDBJ whole genome shotgun (WGS) entry which is preliminary data.</text>
</comment>
<reference evidence="1 2" key="1">
    <citation type="submission" date="2014-01" db="EMBL/GenBank/DDBJ databases">
        <title>Plasmidome dynamics in the species complex Clostridium novyi sensu lato converts strains of independent lineages into distinctly different pathogens.</title>
        <authorList>
            <person name="Skarin H."/>
            <person name="Segerman B."/>
        </authorList>
    </citation>
    <scope>NUCLEOTIDE SEQUENCE [LARGE SCALE GENOMIC DNA]</scope>
    <source>
        <strain evidence="1 2">4552</strain>
    </source>
</reference>
<evidence type="ECO:0000313" key="1">
    <source>
        <dbReference type="EMBL" id="KGM97276.1"/>
    </source>
</evidence>
<dbReference type="OrthoDB" id="1706639at2"/>
<dbReference type="SUPFAM" id="SSF50974">
    <property type="entry name" value="Nitrous oxide reductase, N-terminal domain"/>
    <property type="match status" value="1"/>
</dbReference>
<dbReference type="Gene3D" id="2.130.10.10">
    <property type="entry name" value="YVTN repeat-like/Quinoprotein amine dehydrogenase"/>
    <property type="match status" value="1"/>
</dbReference>
<dbReference type="InterPro" id="IPR011045">
    <property type="entry name" value="N2O_reductase_N"/>
</dbReference>
<accession>A0A0A0IAG5</accession>
<name>A0A0A0IAG5_CLONO</name>
<gene>
    <name evidence="1" type="ORF">Z968_03970</name>
</gene>
<dbReference type="PANTHER" id="PTHR47197:SF3">
    <property type="entry name" value="DIHYDRO-HEME D1 DEHYDROGENASE"/>
    <property type="match status" value="1"/>
</dbReference>
<dbReference type="InterPro" id="IPR051200">
    <property type="entry name" value="Host-pathogen_enzymatic-act"/>
</dbReference>
<protein>
    <submittedName>
        <fullName evidence="1">Surface antigen</fullName>
    </submittedName>
</protein>
<dbReference type="RefSeq" id="WP_039253600.1">
    <property type="nucleotide sequence ID" value="NZ_JENJ01000012.1"/>
</dbReference>
<sequence length="294" mass="32534">MGKLYVCNTHSDNISVVDVGVFKEEGKIYSETPSLDKIGPHSICNYKDKLLVANRYNNTLSIFDKENGEEIDNHFIGMNCNEVVEYKDKAYVICGDSNNVVVFNLKTNLIEEEIPCGDFPKSIEINKHKKIILISNFKGDSITLIDLEDSKNIRNIRVGSYPTKASFTVDGEHIIVCESNMGGDMKGSLSIISLKGLKLFNKILVGKHPVDMYVNSSCGFVSNFGDGTISIVDINNYKEIKKINVGGMPKGIIKLGESIYVGDNYNNLLIKADLIKENKKVISIGGEPTGMTYI</sequence>
<proteinExistence type="predicted"/>
<dbReference type="Proteomes" id="UP000030012">
    <property type="component" value="Unassembled WGS sequence"/>
</dbReference>
<organism evidence="1 2">
    <name type="scientific">Clostridium novyi A str. 4552</name>
    <dbReference type="NCBI Taxonomy" id="1444289"/>
    <lineage>
        <taxon>Bacteria</taxon>
        <taxon>Bacillati</taxon>
        <taxon>Bacillota</taxon>
        <taxon>Clostridia</taxon>
        <taxon>Eubacteriales</taxon>
        <taxon>Clostridiaceae</taxon>
        <taxon>Clostridium</taxon>
    </lineage>
</organism>
<dbReference type="InterPro" id="IPR015943">
    <property type="entry name" value="WD40/YVTN_repeat-like_dom_sf"/>
</dbReference>